<sequence>LKHALLGYATMDILEYKQRLVFGTWNPRPLRPQQVKRLVDSFHSEGLERFDLKTVIPVVISPSFVDISSLAKHPTEPEKLPPFSLLPAAPKDIPIKCAGGRHRLEAVVRYINEISTDLVRIQEERDAIARILDEDLTPHDLRRFNKETADEIRRLGGIQKYGGQWMVAVYDEGMKSTCLSFTSPSHWLNQTYRFSS</sequence>
<reference evidence="2" key="2">
    <citation type="submission" date="2015-01" db="EMBL/GenBank/DDBJ databases">
        <title>Evolutionary Origins and Diversification of the Mycorrhizal Mutualists.</title>
        <authorList>
            <consortium name="DOE Joint Genome Institute"/>
            <consortium name="Mycorrhizal Genomics Consortium"/>
            <person name="Kohler A."/>
            <person name="Kuo A."/>
            <person name="Nagy L.G."/>
            <person name="Floudas D."/>
            <person name="Copeland A."/>
            <person name="Barry K.W."/>
            <person name="Cichocki N."/>
            <person name="Veneault-Fourrey C."/>
            <person name="LaButti K."/>
            <person name="Lindquist E.A."/>
            <person name="Lipzen A."/>
            <person name="Lundell T."/>
            <person name="Morin E."/>
            <person name="Murat C."/>
            <person name="Riley R."/>
            <person name="Ohm R."/>
            <person name="Sun H."/>
            <person name="Tunlid A."/>
            <person name="Henrissat B."/>
            <person name="Grigoriev I.V."/>
            <person name="Hibbett D.S."/>
            <person name="Martin F."/>
        </authorList>
    </citation>
    <scope>NUCLEOTIDE SEQUENCE [LARGE SCALE GENOMIC DNA]</scope>
    <source>
        <strain evidence="2">Ve08.2h10</strain>
    </source>
</reference>
<dbReference type="HOGENOM" id="CLU_1393196_0_0_1"/>
<organism evidence="1 2">
    <name type="scientific">Paxillus rubicundulus Ve08.2h10</name>
    <dbReference type="NCBI Taxonomy" id="930991"/>
    <lineage>
        <taxon>Eukaryota</taxon>
        <taxon>Fungi</taxon>
        <taxon>Dikarya</taxon>
        <taxon>Basidiomycota</taxon>
        <taxon>Agaricomycotina</taxon>
        <taxon>Agaricomycetes</taxon>
        <taxon>Agaricomycetidae</taxon>
        <taxon>Boletales</taxon>
        <taxon>Paxilineae</taxon>
        <taxon>Paxillaceae</taxon>
        <taxon>Paxillus</taxon>
    </lineage>
</organism>
<accession>A0A0D0CPJ8</accession>
<proteinExistence type="predicted"/>
<gene>
    <name evidence="1" type="ORF">PAXRUDRAFT_167454</name>
</gene>
<dbReference type="EMBL" id="KN827076">
    <property type="protein sequence ID" value="KIK77238.1"/>
    <property type="molecule type" value="Genomic_DNA"/>
</dbReference>
<protein>
    <submittedName>
        <fullName evidence="1">Uncharacterized protein</fullName>
    </submittedName>
</protein>
<name>A0A0D0CPJ8_9AGAM</name>
<dbReference type="Proteomes" id="UP000054538">
    <property type="component" value="Unassembled WGS sequence"/>
</dbReference>
<dbReference type="OrthoDB" id="2690723at2759"/>
<feature type="non-terminal residue" evidence="1">
    <location>
        <position position="1"/>
    </location>
</feature>
<keyword evidence="2" id="KW-1185">Reference proteome</keyword>
<dbReference type="InParanoid" id="A0A0D0CPJ8"/>
<reference evidence="1 2" key="1">
    <citation type="submission" date="2014-04" db="EMBL/GenBank/DDBJ databases">
        <authorList>
            <consortium name="DOE Joint Genome Institute"/>
            <person name="Kuo A."/>
            <person name="Kohler A."/>
            <person name="Jargeat P."/>
            <person name="Nagy L.G."/>
            <person name="Floudas D."/>
            <person name="Copeland A."/>
            <person name="Barry K.W."/>
            <person name="Cichocki N."/>
            <person name="Veneault-Fourrey C."/>
            <person name="LaButti K."/>
            <person name="Lindquist E.A."/>
            <person name="Lipzen A."/>
            <person name="Lundell T."/>
            <person name="Morin E."/>
            <person name="Murat C."/>
            <person name="Sun H."/>
            <person name="Tunlid A."/>
            <person name="Henrissat B."/>
            <person name="Grigoriev I.V."/>
            <person name="Hibbett D.S."/>
            <person name="Martin F."/>
            <person name="Nordberg H.P."/>
            <person name="Cantor M.N."/>
            <person name="Hua S.X."/>
        </authorList>
    </citation>
    <scope>NUCLEOTIDE SEQUENCE [LARGE SCALE GENOMIC DNA]</scope>
    <source>
        <strain evidence="1 2">Ve08.2h10</strain>
    </source>
</reference>
<evidence type="ECO:0000313" key="2">
    <source>
        <dbReference type="Proteomes" id="UP000054538"/>
    </source>
</evidence>
<evidence type="ECO:0000313" key="1">
    <source>
        <dbReference type="EMBL" id="KIK77238.1"/>
    </source>
</evidence>
<dbReference type="AlphaFoldDB" id="A0A0D0CPJ8"/>